<name>K7GAA1_PELSI</name>
<dbReference type="STRING" id="13735.ENSPSIP00000017212"/>
<feature type="compositionally biased region" description="Basic and acidic residues" evidence="1">
    <location>
        <begin position="198"/>
        <end position="209"/>
    </location>
</feature>
<dbReference type="OMA" id="TEEPTWG"/>
<dbReference type="Proteomes" id="UP000007267">
    <property type="component" value="Unassembled WGS sequence"/>
</dbReference>
<reference evidence="3" key="2">
    <citation type="journal article" date="2013" name="Nat. Genet.">
        <title>The draft genomes of soft-shell turtle and green sea turtle yield insights into the development and evolution of the turtle-specific body plan.</title>
        <authorList>
            <person name="Wang Z."/>
            <person name="Pascual-Anaya J."/>
            <person name="Zadissa A."/>
            <person name="Li W."/>
            <person name="Niimura Y."/>
            <person name="Huang Z."/>
            <person name="Li C."/>
            <person name="White S."/>
            <person name="Xiong Z."/>
            <person name="Fang D."/>
            <person name="Wang B."/>
            <person name="Ming Y."/>
            <person name="Chen Y."/>
            <person name="Zheng Y."/>
            <person name="Kuraku S."/>
            <person name="Pignatelli M."/>
            <person name="Herrero J."/>
            <person name="Beal K."/>
            <person name="Nozawa M."/>
            <person name="Li Q."/>
            <person name="Wang J."/>
            <person name="Zhang H."/>
            <person name="Yu L."/>
            <person name="Shigenobu S."/>
            <person name="Wang J."/>
            <person name="Liu J."/>
            <person name="Flicek P."/>
            <person name="Searle S."/>
            <person name="Wang J."/>
            <person name="Kuratani S."/>
            <person name="Yin Y."/>
            <person name="Aken B."/>
            <person name="Zhang G."/>
            <person name="Irie N."/>
        </authorList>
    </citation>
    <scope>NUCLEOTIDE SEQUENCE [LARGE SCALE GENOMIC DNA]</scope>
    <source>
        <strain evidence="3">Daiwa-1</strain>
    </source>
</reference>
<feature type="region of interest" description="Disordered" evidence="1">
    <location>
        <begin position="1"/>
        <end position="371"/>
    </location>
</feature>
<feature type="compositionally biased region" description="Acidic residues" evidence="1">
    <location>
        <begin position="321"/>
        <end position="332"/>
    </location>
</feature>
<protein>
    <submittedName>
        <fullName evidence="2">Uncharacterized protein</fullName>
    </submittedName>
</protein>
<evidence type="ECO:0000313" key="2">
    <source>
        <dbReference type="Ensembl" id="ENSPSIP00000017212.1"/>
    </source>
</evidence>
<feature type="compositionally biased region" description="Basic and acidic residues" evidence="1">
    <location>
        <begin position="148"/>
        <end position="159"/>
    </location>
</feature>
<feature type="compositionally biased region" description="Basic and acidic residues" evidence="1">
    <location>
        <begin position="223"/>
        <end position="234"/>
    </location>
</feature>
<evidence type="ECO:0000256" key="1">
    <source>
        <dbReference type="SAM" id="MobiDB-lite"/>
    </source>
</evidence>
<reference evidence="2" key="4">
    <citation type="submission" date="2025-09" db="UniProtKB">
        <authorList>
            <consortium name="Ensembl"/>
        </authorList>
    </citation>
    <scope>IDENTIFICATION</scope>
</reference>
<feature type="compositionally biased region" description="Basic and acidic residues" evidence="1">
    <location>
        <begin position="98"/>
        <end position="109"/>
    </location>
</feature>
<dbReference type="EMBL" id="AGCU01099972">
    <property type="status" value="NOT_ANNOTATED_CDS"/>
    <property type="molecule type" value="Genomic_DNA"/>
</dbReference>
<organism evidence="2 3">
    <name type="scientific">Pelodiscus sinensis</name>
    <name type="common">Chinese softshell turtle</name>
    <name type="synonym">Trionyx sinensis</name>
    <dbReference type="NCBI Taxonomy" id="13735"/>
    <lineage>
        <taxon>Eukaryota</taxon>
        <taxon>Metazoa</taxon>
        <taxon>Chordata</taxon>
        <taxon>Craniata</taxon>
        <taxon>Vertebrata</taxon>
        <taxon>Euteleostomi</taxon>
        <taxon>Archelosauria</taxon>
        <taxon>Testudinata</taxon>
        <taxon>Testudines</taxon>
        <taxon>Cryptodira</taxon>
        <taxon>Trionychia</taxon>
        <taxon>Trionychidae</taxon>
        <taxon>Pelodiscus</taxon>
    </lineage>
</organism>
<reference evidence="3" key="1">
    <citation type="submission" date="2011-10" db="EMBL/GenBank/DDBJ databases">
        <authorList>
            <consortium name="Soft-shell Turtle Genome Consortium"/>
        </authorList>
    </citation>
    <scope>NUCLEOTIDE SEQUENCE [LARGE SCALE GENOMIC DNA]</scope>
    <source>
        <strain evidence="3">Daiwa-1</strain>
    </source>
</reference>
<accession>K7GAA1</accession>
<evidence type="ECO:0000313" key="3">
    <source>
        <dbReference type="Proteomes" id="UP000007267"/>
    </source>
</evidence>
<dbReference type="Ensembl" id="ENSPSIT00000017290.1">
    <property type="protein sequence ID" value="ENSPSIP00000017212.1"/>
    <property type="gene ID" value="ENSPSIG00000015322.1"/>
</dbReference>
<feature type="compositionally biased region" description="Acidic residues" evidence="1">
    <location>
        <begin position="263"/>
        <end position="272"/>
    </location>
</feature>
<proteinExistence type="predicted"/>
<keyword evidence="3" id="KW-1185">Reference proteome</keyword>
<feature type="compositionally biased region" description="Basic and acidic residues" evidence="1">
    <location>
        <begin position="123"/>
        <end position="134"/>
    </location>
</feature>
<feature type="compositionally biased region" description="Basic and acidic residues" evidence="1">
    <location>
        <begin position="76"/>
        <end position="88"/>
    </location>
</feature>
<dbReference type="AlphaFoldDB" id="K7GAA1"/>
<dbReference type="eggNOG" id="ENOG502ST5J">
    <property type="taxonomic scope" value="Eukaryota"/>
</dbReference>
<feature type="compositionally biased region" description="Basic and acidic residues" evidence="1">
    <location>
        <begin position="173"/>
        <end position="184"/>
    </location>
</feature>
<sequence length="371" mass="38556">MVAAEGHPLALDEGSDTDVEEARDPGVAANTSVPAVDVGSDTDVEEEVAKNPDVVTKSYRHALPGSRETDVAGPEGKPDVRPTDHRPAENVGSDTDVEEGKPDVGRQREPVVAGDGDTDVEEAEGKPDVGRQREPAVAGDGDTDVEEAEGKPDVGRQREPAVAGDGDTDVEEAEGKPDVGRQREPAVAGDGDTDVEEAEGKPDVGRQREPAVAGDGDTDVEEAEGKPDVGRQREPAVAGDSDTDVEETPDVGQQTLCRAAADSDTDVEEASEAELSRTPGSMGGPAQRRGEEHPAPQSHVSPEAKVVDTEGTEEPTWGPGEESETDVEDDADFALQATQCYLPEEAPCLESEPARAPAPAGGTWPGEGSGD</sequence>
<reference evidence="2" key="3">
    <citation type="submission" date="2025-08" db="UniProtKB">
        <authorList>
            <consortium name="Ensembl"/>
        </authorList>
    </citation>
    <scope>IDENTIFICATION</scope>
</reference>
<dbReference type="HOGENOM" id="CLU_745890_0_0_1"/>